<evidence type="ECO:0000313" key="4">
    <source>
        <dbReference type="Proteomes" id="UP000237632"/>
    </source>
</evidence>
<dbReference type="PANTHER" id="PTHR47515">
    <property type="entry name" value="LOW CALCIUM RESPONSE LOCUS PROTEIN T"/>
    <property type="match status" value="1"/>
</dbReference>
<organism evidence="3 4">
    <name type="scientific">Burkholderia vietnamiensis</name>
    <dbReference type="NCBI Taxonomy" id="60552"/>
    <lineage>
        <taxon>Bacteria</taxon>
        <taxon>Pseudomonadati</taxon>
        <taxon>Pseudomonadota</taxon>
        <taxon>Betaproteobacteria</taxon>
        <taxon>Burkholderiales</taxon>
        <taxon>Burkholderiaceae</taxon>
        <taxon>Burkholderia</taxon>
        <taxon>Burkholderia cepacia complex</taxon>
    </lineage>
</organism>
<dbReference type="InterPro" id="IPR036397">
    <property type="entry name" value="RNaseH_sf"/>
</dbReference>
<keyword evidence="5" id="KW-1185">Reference proteome</keyword>
<dbReference type="SUPFAM" id="SSF53098">
    <property type="entry name" value="Ribonuclease H-like"/>
    <property type="match status" value="1"/>
</dbReference>
<dbReference type="PANTHER" id="PTHR47515:SF2">
    <property type="entry name" value="INTEGRASE CORE DOMAIN PROTEIN"/>
    <property type="match status" value="1"/>
</dbReference>
<dbReference type="Proteomes" id="UP000808215">
    <property type="component" value="Unassembled WGS sequence"/>
</dbReference>
<reference evidence="2 5" key="2">
    <citation type="submission" date="2020-11" db="EMBL/GenBank/DDBJ databases">
        <title>Enhanced detection system for hospital associated transmission using whole genome sequencing surveillance.</title>
        <authorList>
            <person name="Harrison L.H."/>
            <person name="Van Tyne D."/>
            <person name="Marsh J.W."/>
            <person name="Griffith M.P."/>
            <person name="Snyder D.J."/>
            <person name="Cooper V.S."/>
            <person name="Mustapha M."/>
        </authorList>
    </citation>
    <scope>NUCLEOTIDE SEQUENCE [LARGE SCALE GENOMIC DNA]</scope>
    <source>
        <strain evidence="2 5">BC00020</strain>
    </source>
</reference>
<sequence>MARPKTLRCGNAPESLSAAIFEWARQYDIRLDYSRPCKTQQNAYLERYNRTVRYECCRFSAPRG</sequence>
<protein>
    <submittedName>
        <fullName evidence="2">Transposase family protein</fullName>
    </submittedName>
</protein>
<feature type="domain" description="Integrase catalytic" evidence="1">
    <location>
        <begin position="28"/>
        <end position="57"/>
    </location>
</feature>
<dbReference type="EMBL" id="PVHK01000083">
    <property type="protein sequence ID" value="PRH42230.1"/>
    <property type="molecule type" value="Genomic_DNA"/>
</dbReference>
<dbReference type="InterPro" id="IPR001584">
    <property type="entry name" value="Integrase_cat-core"/>
</dbReference>
<dbReference type="Gene3D" id="3.30.420.10">
    <property type="entry name" value="Ribonuclease H-like superfamily/Ribonuclease H"/>
    <property type="match status" value="1"/>
</dbReference>
<evidence type="ECO:0000313" key="3">
    <source>
        <dbReference type="EMBL" id="PRH42230.1"/>
    </source>
</evidence>
<comment type="caution">
    <text evidence="3">The sequence shown here is derived from an EMBL/GenBank/DDBJ whole genome shotgun (WGS) entry which is preliminary data.</text>
</comment>
<evidence type="ECO:0000313" key="5">
    <source>
        <dbReference type="Proteomes" id="UP000808215"/>
    </source>
</evidence>
<accession>A0AA44Y1S9</accession>
<reference evidence="3 4" key="1">
    <citation type="submission" date="2018-03" db="EMBL/GenBank/DDBJ databases">
        <authorList>
            <person name="Nguyen K."/>
            <person name="Fouts D."/>
            <person name="Sutton G."/>
        </authorList>
    </citation>
    <scope>NUCLEOTIDE SEQUENCE [LARGE SCALE GENOMIC DNA]</scope>
    <source>
        <strain evidence="3 4">AU3578</strain>
    </source>
</reference>
<dbReference type="EMBL" id="JADVKH010000143">
    <property type="protein sequence ID" value="MBJ9691405.1"/>
    <property type="molecule type" value="Genomic_DNA"/>
</dbReference>
<dbReference type="GO" id="GO:0015074">
    <property type="term" value="P:DNA integration"/>
    <property type="evidence" value="ECO:0007669"/>
    <property type="project" value="InterPro"/>
</dbReference>
<gene>
    <name evidence="3" type="ORF">C6T65_11725</name>
    <name evidence="2" type="ORF">I5589_30510</name>
</gene>
<dbReference type="AlphaFoldDB" id="A0AA44Y1S9"/>
<dbReference type="InterPro" id="IPR012337">
    <property type="entry name" value="RNaseH-like_sf"/>
</dbReference>
<dbReference type="Pfam" id="PF13683">
    <property type="entry name" value="rve_3"/>
    <property type="match status" value="1"/>
</dbReference>
<evidence type="ECO:0000259" key="1">
    <source>
        <dbReference type="Pfam" id="PF13683"/>
    </source>
</evidence>
<dbReference type="GO" id="GO:0003676">
    <property type="term" value="F:nucleic acid binding"/>
    <property type="evidence" value="ECO:0007669"/>
    <property type="project" value="InterPro"/>
</dbReference>
<name>A0AA44Y1S9_BURVI</name>
<proteinExistence type="predicted"/>
<evidence type="ECO:0000313" key="2">
    <source>
        <dbReference type="EMBL" id="MBJ9691405.1"/>
    </source>
</evidence>
<dbReference type="Proteomes" id="UP000237632">
    <property type="component" value="Unassembled WGS sequence"/>
</dbReference>